<accession>A0A372ZRK7</accession>
<dbReference type="AlphaFoldDB" id="A0A372ZRK7"/>
<dbReference type="PROSITE" id="PS51350">
    <property type="entry name" value="PTS_HPR_DOM"/>
    <property type="match status" value="1"/>
</dbReference>
<evidence type="ECO:0000313" key="3">
    <source>
        <dbReference type="Proteomes" id="UP000263377"/>
    </source>
</evidence>
<proteinExistence type="predicted"/>
<dbReference type="EMBL" id="QVIG01000001">
    <property type="protein sequence ID" value="RGD58040.1"/>
    <property type="molecule type" value="Genomic_DNA"/>
</dbReference>
<evidence type="ECO:0000259" key="1">
    <source>
        <dbReference type="PROSITE" id="PS51350"/>
    </source>
</evidence>
<dbReference type="Proteomes" id="UP000263377">
    <property type="component" value="Unassembled WGS sequence"/>
</dbReference>
<dbReference type="InterPro" id="IPR029063">
    <property type="entry name" value="SAM-dependent_MTases_sf"/>
</dbReference>
<reference evidence="2 3" key="1">
    <citation type="submission" date="2018-08" db="EMBL/GenBank/DDBJ databases">
        <title>Diversity &amp; Physiological Properties of Lignin-Decomposing Actinobacteria from Soil.</title>
        <authorList>
            <person name="Roh S.G."/>
            <person name="Kim S.B."/>
        </authorList>
    </citation>
    <scope>NUCLEOTIDE SEQUENCE [LARGE SCALE GENOMIC DNA]</scope>
    <source>
        <strain evidence="2 3">MMS17-GH009</strain>
    </source>
</reference>
<gene>
    <name evidence="2" type="ORF">DR950_09775</name>
</gene>
<dbReference type="SUPFAM" id="SSF53335">
    <property type="entry name" value="S-adenosyl-L-methionine-dependent methyltransferases"/>
    <property type="match status" value="1"/>
</dbReference>
<organism evidence="2 3">
    <name type="scientific">Kitasatospora xanthocidica</name>
    <dbReference type="NCBI Taxonomy" id="83382"/>
    <lineage>
        <taxon>Bacteria</taxon>
        <taxon>Bacillati</taxon>
        <taxon>Actinomycetota</taxon>
        <taxon>Actinomycetes</taxon>
        <taxon>Kitasatosporales</taxon>
        <taxon>Streptomycetaceae</taxon>
        <taxon>Kitasatospora</taxon>
    </lineage>
</organism>
<name>A0A372ZRK7_9ACTN</name>
<dbReference type="SUPFAM" id="SSF56801">
    <property type="entry name" value="Acetyl-CoA synthetase-like"/>
    <property type="match status" value="1"/>
</dbReference>
<sequence>MITVPTTPALVSALRELGDRPAVVADGRAISGIGLLLGVSPPGGLPQALARRIAEHAALPPSAARAAEQRLRYWAGVLGAPPIRHTVLHPVTDLAVDLALATLLAGGTVHCGDPDQRPEQQLEAVATARATHLSLPSALLWRLSGQPGLAAHDLAALRLVLHVGPEPRQEDVYAAVDALGAVLAHVRAPDSNAEAADRRLRADAANAAAAAWKYGIGVTAEQVHDFGAQLDRAVLAALLHTLQQNGVLTDPARGYPEAEVLAAAMVTPAQRPRVVRWLDALARHGLLTRHDGGAQGPVFRGGPGPDAAEVREAWRPAAETWADGLGPAAALDRVRRGALRLPRLITGQEAPRPDASPVRWAASRGFLGAALGALVRGTAEAHQGPGPLRVLELDAEGGEPAVARALATRPRPHTEHHSAPDGGRYDVVIASAGGVAGTGAGAGGGAVAGAGGLAVEPVQDVPALVRLLAPGGRLLLLAPTTEQLDLLITGDAHGLTARPAEQWRAALTAAGCPTVLTLPEDGHPMGLLGQRLFAARVD</sequence>
<comment type="caution">
    <text evidence="2">The sequence shown here is derived from an EMBL/GenBank/DDBJ whole genome shotgun (WGS) entry which is preliminary data.</text>
</comment>
<dbReference type="InterPro" id="IPR000032">
    <property type="entry name" value="HPr-like"/>
</dbReference>
<dbReference type="InterPro" id="IPR042099">
    <property type="entry name" value="ANL_N_sf"/>
</dbReference>
<feature type="domain" description="HPr" evidence="1">
    <location>
        <begin position="481"/>
        <end position="538"/>
    </location>
</feature>
<evidence type="ECO:0000313" key="2">
    <source>
        <dbReference type="EMBL" id="RGD58040.1"/>
    </source>
</evidence>
<protein>
    <recommendedName>
        <fullName evidence="1">HPr domain-containing protein</fullName>
    </recommendedName>
</protein>
<dbReference type="Gene3D" id="3.40.50.12780">
    <property type="entry name" value="N-terminal domain of ligase-like"/>
    <property type="match status" value="1"/>
</dbReference>
<keyword evidence="3" id="KW-1185">Reference proteome</keyword>